<name>A0A834X427_9FABA</name>
<evidence type="ECO:0000313" key="5">
    <source>
        <dbReference type="Proteomes" id="UP000634136"/>
    </source>
</evidence>
<dbReference type="FunFam" id="1.20.1280.50:FF:000008">
    <property type="entry name" value="F-box only protein 6"/>
    <property type="match status" value="1"/>
</dbReference>
<dbReference type="Pfam" id="PF07734">
    <property type="entry name" value="FBA_1"/>
    <property type="match status" value="1"/>
</dbReference>
<dbReference type="InterPro" id="IPR050796">
    <property type="entry name" value="SCF_F-box_component"/>
</dbReference>
<dbReference type="Proteomes" id="UP000634136">
    <property type="component" value="Unassembled WGS sequence"/>
</dbReference>
<protein>
    <submittedName>
        <fullName evidence="4">F-box/kelch-repeat protein</fullName>
    </submittedName>
</protein>
<dbReference type="PANTHER" id="PTHR31672:SF13">
    <property type="entry name" value="F-BOX PROTEIN CPR30-LIKE"/>
    <property type="match status" value="1"/>
</dbReference>
<dbReference type="SUPFAM" id="SSF81383">
    <property type="entry name" value="F-box domain"/>
    <property type="match status" value="1"/>
</dbReference>
<dbReference type="Gene3D" id="1.20.1280.50">
    <property type="match status" value="1"/>
</dbReference>
<proteinExistence type="predicted"/>
<dbReference type="NCBIfam" id="TIGR01640">
    <property type="entry name" value="F_box_assoc_1"/>
    <property type="match status" value="1"/>
</dbReference>
<dbReference type="InterPro" id="IPR006527">
    <property type="entry name" value="F-box-assoc_dom_typ1"/>
</dbReference>
<dbReference type="InterPro" id="IPR017451">
    <property type="entry name" value="F-box-assoc_interact_dom"/>
</dbReference>
<dbReference type="AlphaFoldDB" id="A0A834X427"/>
<comment type="caution">
    <text evidence="4">The sequence shown here is derived from an EMBL/GenBank/DDBJ whole genome shotgun (WGS) entry which is preliminary data.</text>
</comment>
<keyword evidence="1" id="KW-0880">Kelch repeat</keyword>
<dbReference type="OrthoDB" id="591557at2759"/>
<dbReference type="CDD" id="cd22157">
    <property type="entry name" value="F-box_AtFBW1-like"/>
    <property type="match status" value="1"/>
</dbReference>
<dbReference type="PROSITE" id="PS50181">
    <property type="entry name" value="FBOX"/>
    <property type="match status" value="1"/>
</dbReference>
<reference evidence="4" key="1">
    <citation type="submission" date="2020-09" db="EMBL/GenBank/DDBJ databases">
        <title>Genome-Enabled Discovery of Anthraquinone Biosynthesis in Senna tora.</title>
        <authorList>
            <person name="Kang S.-H."/>
            <person name="Pandey R.P."/>
            <person name="Lee C.-M."/>
            <person name="Sim J.-S."/>
            <person name="Jeong J.-T."/>
            <person name="Choi B.-S."/>
            <person name="Jung M."/>
            <person name="Ginzburg D."/>
            <person name="Zhao K."/>
            <person name="Won S.Y."/>
            <person name="Oh T.-J."/>
            <person name="Yu Y."/>
            <person name="Kim N.-H."/>
            <person name="Lee O.R."/>
            <person name="Lee T.-H."/>
            <person name="Bashyal P."/>
            <person name="Kim T.-S."/>
            <person name="Lee W.-H."/>
            <person name="Kawkins C."/>
            <person name="Kim C.-K."/>
            <person name="Kim J.S."/>
            <person name="Ahn B.O."/>
            <person name="Rhee S.Y."/>
            <person name="Sohng J.K."/>
        </authorList>
    </citation>
    <scope>NUCLEOTIDE SEQUENCE</scope>
    <source>
        <tissue evidence="4">Leaf</tissue>
    </source>
</reference>
<dbReference type="PANTHER" id="PTHR31672">
    <property type="entry name" value="BNACNNG10540D PROTEIN"/>
    <property type="match status" value="1"/>
</dbReference>
<dbReference type="InterPro" id="IPR036047">
    <property type="entry name" value="F-box-like_dom_sf"/>
</dbReference>
<keyword evidence="2" id="KW-0677">Repeat</keyword>
<dbReference type="SMART" id="SM00256">
    <property type="entry name" value="FBOX"/>
    <property type="match status" value="1"/>
</dbReference>
<feature type="domain" description="F-box" evidence="3">
    <location>
        <begin position="62"/>
        <end position="108"/>
    </location>
</feature>
<organism evidence="4 5">
    <name type="scientific">Senna tora</name>
    <dbReference type="NCBI Taxonomy" id="362788"/>
    <lineage>
        <taxon>Eukaryota</taxon>
        <taxon>Viridiplantae</taxon>
        <taxon>Streptophyta</taxon>
        <taxon>Embryophyta</taxon>
        <taxon>Tracheophyta</taxon>
        <taxon>Spermatophyta</taxon>
        <taxon>Magnoliopsida</taxon>
        <taxon>eudicotyledons</taxon>
        <taxon>Gunneridae</taxon>
        <taxon>Pentapetalae</taxon>
        <taxon>rosids</taxon>
        <taxon>fabids</taxon>
        <taxon>Fabales</taxon>
        <taxon>Fabaceae</taxon>
        <taxon>Caesalpinioideae</taxon>
        <taxon>Cassia clade</taxon>
        <taxon>Senna</taxon>
    </lineage>
</organism>
<evidence type="ECO:0000259" key="3">
    <source>
        <dbReference type="PROSITE" id="PS50181"/>
    </source>
</evidence>
<evidence type="ECO:0000313" key="4">
    <source>
        <dbReference type="EMBL" id="KAF7837208.1"/>
    </source>
</evidence>
<evidence type="ECO:0000256" key="1">
    <source>
        <dbReference type="ARBA" id="ARBA00022441"/>
    </source>
</evidence>
<evidence type="ECO:0000256" key="2">
    <source>
        <dbReference type="ARBA" id="ARBA00022737"/>
    </source>
</evidence>
<accession>A0A834X427</accession>
<dbReference type="EMBL" id="JAAIUW010000003">
    <property type="protein sequence ID" value="KAF7837208.1"/>
    <property type="molecule type" value="Genomic_DNA"/>
</dbReference>
<dbReference type="InterPro" id="IPR001810">
    <property type="entry name" value="F-box_dom"/>
</dbReference>
<sequence length="446" mass="50990">MSSEGDTYYHHHGAATADAIMKRERSIINHKDPKTTQSLLASSIEQRQKQSQNHSLSVSKTLLPLPFIPEELIEEIFSRLPVRSLLQLRCVCKSWKSLISDPYFIKKHLLRSTQNTSLTHHRIILSSTTAEFNLKSCSVNSLINNPLTNSEELNYPVKNKYRHDGIIGSCNGLLCFAIKAECVLLWNPSIRVSKKSPPLGNNWRPGCYTAFGLGYDHLSDDYKVVAVFCDPREHHFSDTKVKVYSLNTNSWRKIQDFPYGFTPLHDFGKFVSGTLNWSANCFSGSGYVNSTSNPLWVIVSLDLQKETYRQVLPPEYEKEESSRPSLGVLSDCLCMSYDYKKTHFVVWVMKDYGVGESWVKLVTIPYLPNPEDFSYSVPFCISENGQVLLMFEFDLVLYDPRDQSFKYPRTESGRGWFDAEVYVETLVLGSILSFPTLYFKALRLLL</sequence>
<dbReference type="Pfam" id="PF00646">
    <property type="entry name" value="F-box"/>
    <property type="match status" value="1"/>
</dbReference>
<gene>
    <name evidence="4" type="ORF">G2W53_005690</name>
</gene>
<keyword evidence="5" id="KW-1185">Reference proteome</keyword>